<dbReference type="EMBL" id="JAGHKP010000002">
    <property type="protein sequence ID" value="MBO9153343.1"/>
    <property type="molecule type" value="Genomic_DNA"/>
</dbReference>
<dbReference type="InterPro" id="IPR009959">
    <property type="entry name" value="Cyclase_SnoaL-like"/>
</dbReference>
<dbReference type="SUPFAM" id="SSF54909">
    <property type="entry name" value="Dimeric alpha+beta barrel"/>
    <property type="match status" value="1"/>
</dbReference>
<feature type="chain" id="PRO_5045328098" evidence="1">
    <location>
        <begin position="22"/>
        <end position="284"/>
    </location>
</feature>
<dbReference type="Proteomes" id="UP000679126">
    <property type="component" value="Unassembled WGS sequence"/>
</dbReference>
<dbReference type="InterPro" id="IPR032710">
    <property type="entry name" value="NTF2-like_dom_sf"/>
</dbReference>
<sequence>MKPFSLFLSMLMIPAASFAQADQSIPSSNKNNSDMNMNEQNKQTVRSLYEKSLNEGNLAILDQFVSEDYTGPRGEKGVAGFASNLAPLIRAFPDIHYELADLVAEGNKVMVSWKWSGTHEQEYNHIPATHKKVINTAIAVYELKDGKITGAQLQTDRLGFLQQLEALPQDVSQIFRQVSGEAVRFIDKFVIPASAKNEFLERANVNRQFIKNLPGFLGDEMYLSEDENGNIHCVTVAAWENDAALQQAKENVQAFYKKEGFNPAEMLTRLGITMDRAMYKKVRD</sequence>
<protein>
    <submittedName>
        <fullName evidence="2">Ester cyclase</fullName>
    </submittedName>
</protein>
<reference evidence="3" key="1">
    <citation type="submission" date="2021-03" db="EMBL/GenBank/DDBJ databases">
        <title>Assistant Professor.</title>
        <authorList>
            <person name="Huq M.A."/>
        </authorList>
    </citation>
    <scope>NUCLEOTIDE SEQUENCE [LARGE SCALE GENOMIC DNA]</scope>
    <source>
        <strain evidence="3">MAH-28</strain>
    </source>
</reference>
<dbReference type="Gene3D" id="3.30.70.100">
    <property type="match status" value="1"/>
</dbReference>
<name>A0ABS3YF99_9BACT</name>
<evidence type="ECO:0000313" key="2">
    <source>
        <dbReference type="EMBL" id="MBO9153343.1"/>
    </source>
</evidence>
<dbReference type="Gene3D" id="3.10.450.50">
    <property type="match status" value="1"/>
</dbReference>
<dbReference type="RefSeq" id="WP_209146309.1">
    <property type="nucleotide sequence ID" value="NZ_JAGHKP010000002.1"/>
</dbReference>
<dbReference type="PANTHER" id="PTHR38436">
    <property type="entry name" value="POLYKETIDE CYCLASE SNOAL-LIKE DOMAIN"/>
    <property type="match status" value="1"/>
</dbReference>
<feature type="signal peptide" evidence="1">
    <location>
        <begin position="1"/>
        <end position="21"/>
    </location>
</feature>
<dbReference type="InterPro" id="IPR011008">
    <property type="entry name" value="Dimeric_a/b-barrel"/>
</dbReference>
<dbReference type="Pfam" id="PF07366">
    <property type="entry name" value="SnoaL"/>
    <property type="match status" value="1"/>
</dbReference>
<organism evidence="2 3">
    <name type="scientific">Chitinophaga chungangae</name>
    <dbReference type="NCBI Taxonomy" id="2821488"/>
    <lineage>
        <taxon>Bacteria</taxon>
        <taxon>Pseudomonadati</taxon>
        <taxon>Bacteroidota</taxon>
        <taxon>Chitinophagia</taxon>
        <taxon>Chitinophagales</taxon>
        <taxon>Chitinophagaceae</taxon>
        <taxon>Chitinophaga</taxon>
    </lineage>
</organism>
<keyword evidence="3" id="KW-1185">Reference proteome</keyword>
<gene>
    <name evidence="2" type="ORF">J7I43_14035</name>
</gene>
<dbReference type="SUPFAM" id="SSF54427">
    <property type="entry name" value="NTF2-like"/>
    <property type="match status" value="1"/>
</dbReference>
<accession>A0ABS3YF99</accession>
<keyword evidence="1" id="KW-0732">Signal</keyword>
<evidence type="ECO:0000313" key="3">
    <source>
        <dbReference type="Proteomes" id="UP000679126"/>
    </source>
</evidence>
<proteinExistence type="predicted"/>
<evidence type="ECO:0000256" key="1">
    <source>
        <dbReference type="SAM" id="SignalP"/>
    </source>
</evidence>
<comment type="caution">
    <text evidence="2">The sequence shown here is derived from an EMBL/GenBank/DDBJ whole genome shotgun (WGS) entry which is preliminary data.</text>
</comment>
<dbReference type="PANTHER" id="PTHR38436:SF1">
    <property type="entry name" value="ESTER CYCLASE"/>
    <property type="match status" value="1"/>
</dbReference>